<feature type="domain" description="Chitin-binding type-1" evidence="4">
    <location>
        <begin position="102"/>
        <end position="136"/>
    </location>
</feature>
<evidence type="ECO:0000313" key="5">
    <source>
        <dbReference type="EMBL" id="CRZ09644.1"/>
    </source>
</evidence>
<dbReference type="Gene3D" id="3.30.60.10">
    <property type="entry name" value="Endochitinase-like"/>
    <property type="match status" value="2"/>
</dbReference>
<sequence length="355" mass="38676">MSIVVRCSLLFMLVLGARAYPEPHRVFITSPDNCRGTAALAPDHRCGPDFEFKRCPIGECCGKDGKCSANVKVCTNEPICPVQKSVASSVDNCKGKPSRDRKCGPDYGFTRCDAGECCTQDGRCGKGPEFCTNSLCPAQNVFRVVFDNAANLLKTSSNCMGVLSTTRSEEGVQYCGPKHNFMHCPYDHCCNKNGKCDTDPKTCKEPHSICPRQPNTGKPEFLYGEFVAPAYDAALERCRAPQRANRFCGPMNDFGSCRVDECCDSSGRCNTGGACMVNALCPKQPKPVPSLKNCRGVRSTHDNLCGPHNNFMSCDKGECCSFDGFCGSTDKFCNAHSVCPKQGEESAYKPVEWVL</sequence>
<feature type="signal peptide" evidence="3">
    <location>
        <begin position="1"/>
        <end position="19"/>
    </location>
</feature>
<dbReference type="GO" id="GO:0008061">
    <property type="term" value="F:chitin binding"/>
    <property type="evidence" value="ECO:0007669"/>
    <property type="project" value="UniProtKB-KW"/>
</dbReference>
<dbReference type="InterPro" id="IPR018371">
    <property type="entry name" value="Chitin-binding_1_CS"/>
</dbReference>
<proteinExistence type="predicted"/>
<dbReference type="AlphaFoldDB" id="A0A0H5RLN6"/>
<evidence type="ECO:0000256" key="2">
    <source>
        <dbReference type="ARBA" id="ARBA00023157"/>
    </source>
</evidence>
<dbReference type="InterPro" id="IPR036861">
    <property type="entry name" value="Endochitinase-like_sf"/>
</dbReference>
<evidence type="ECO:0000256" key="3">
    <source>
        <dbReference type="SAM" id="SignalP"/>
    </source>
</evidence>
<dbReference type="InterPro" id="IPR001002">
    <property type="entry name" value="Chitin-bd_1"/>
</dbReference>
<feature type="chain" id="PRO_5005223298" description="Chitin-binding type-1 domain-containing protein" evidence="3">
    <location>
        <begin position="20"/>
        <end position="355"/>
    </location>
</feature>
<dbReference type="EMBL" id="HACM01009202">
    <property type="protein sequence ID" value="CRZ09644.1"/>
    <property type="molecule type" value="Transcribed_RNA"/>
</dbReference>
<organism evidence="5">
    <name type="scientific">Spongospora subterranea</name>
    <dbReference type="NCBI Taxonomy" id="70186"/>
    <lineage>
        <taxon>Eukaryota</taxon>
        <taxon>Sar</taxon>
        <taxon>Rhizaria</taxon>
        <taxon>Endomyxa</taxon>
        <taxon>Phytomyxea</taxon>
        <taxon>Plasmodiophorida</taxon>
        <taxon>Plasmodiophoridae</taxon>
        <taxon>Spongospora</taxon>
    </lineage>
</organism>
<evidence type="ECO:0000256" key="1">
    <source>
        <dbReference type="ARBA" id="ARBA00022669"/>
    </source>
</evidence>
<evidence type="ECO:0000259" key="4">
    <source>
        <dbReference type="SMART" id="SM00270"/>
    </source>
</evidence>
<dbReference type="PANTHER" id="PTHR47849:SF12">
    <property type="match status" value="1"/>
</dbReference>
<dbReference type="SMART" id="SM00270">
    <property type="entry name" value="ChtBD1"/>
    <property type="match status" value="2"/>
</dbReference>
<dbReference type="SUPFAM" id="SSF57016">
    <property type="entry name" value="Plant lectins/antimicrobial peptides"/>
    <property type="match status" value="2"/>
</dbReference>
<reference evidence="5" key="1">
    <citation type="submission" date="2015-04" db="EMBL/GenBank/DDBJ databases">
        <title>The genome sequence of the plant pathogenic Rhizarian Plasmodiophora brassicae reveals insights in its biotrophic life cycle and the origin of chitin synthesis.</title>
        <authorList>
            <person name="Schwelm A."/>
            <person name="Fogelqvist J."/>
            <person name="Knaust A."/>
            <person name="Julke S."/>
            <person name="Lilja T."/>
            <person name="Dhandapani V."/>
            <person name="Bonilla-Rosso G."/>
            <person name="Karlsson M."/>
            <person name="Shevchenko A."/>
            <person name="Choi S.R."/>
            <person name="Kim H.G."/>
            <person name="Park J.Y."/>
            <person name="Lim Y.P."/>
            <person name="Ludwig-Muller J."/>
            <person name="Dixelius C."/>
        </authorList>
    </citation>
    <scope>NUCLEOTIDE SEQUENCE</scope>
    <source>
        <tissue evidence="5">Potato root galls</tissue>
    </source>
</reference>
<dbReference type="Pfam" id="PF00187">
    <property type="entry name" value="Chitin_bind_1"/>
    <property type="match status" value="1"/>
</dbReference>
<name>A0A0H5RLN6_9EUKA</name>
<keyword evidence="3" id="KW-0732">Signal</keyword>
<protein>
    <recommendedName>
        <fullName evidence="4">Chitin-binding type-1 domain-containing protein</fullName>
    </recommendedName>
</protein>
<keyword evidence="1" id="KW-0147">Chitin-binding</keyword>
<feature type="domain" description="Chitin-binding type-1" evidence="4">
    <location>
        <begin position="304"/>
        <end position="339"/>
    </location>
</feature>
<accession>A0A0H5RLN6</accession>
<dbReference type="PANTHER" id="PTHR47849">
    <property type="entry name" value="CHITIN-BINDING LECTIN 1"/>
    <property type="match status" value="1"/>
</dbReference>
<keyword evidence="2" id="KW-1015">Disulfide bond</keyword>
<dbReference type="PROSITE" id="PS00026">
    <property type="entry name" value="CHIT_BIND_I_1"/>
    <property type="match status" value="1"/>
</dbReference>